<dbReference type="AlphaFoldDB" id="A0A4Q5C6Q6"/>
<organism evidence="1 2">
    <name type="scientific">[Ruminococcus] torques</name>
    <dbReference type="NCBI Taxonomy" id="33039"/>
    <lineage>
        <taxon>Bacteria</taxon>
        <taxon>Bacillati</taxon>
        <taxon>Bacillota</taxon>
        <taxon>Clostridia</taxon>
        <taxon>Lachnospirales</taxon>
        <taxon>Lachnospiraceae</taxon>
        <taxon>Mediterraneibacter</taxon>
    </lineage>
</organism>
<dbReference type="EMBL" id="RCYR01000009">
    <property type="protein sequence ID" value="RYS80486.1"/>
    <property type="molecule type" value="Genomic_DNA"/>
</dbReference>
<protein>
    <submittedName>
        <fullName evidence="1">Uncharacterized protein</fullName>
    </submittedName>
</protein>
<name>A0A4Q5C6Q6_9FIRM</name>
<proteinExistence type="predicted"/>
<accession>A0A4Q5C6Q6</accession>
<sequence length="82" mass="9497">MEKDVKRTILRVLKGKKGTGRKRTQKEVYSQMQRYRQITATVEPNLDWEDYLNLIDIGTKINVNNAVDLAFRIGFLAGKRGK</sequence>
<evidence type="ECO:0000313" key="2">
    <source>
        <dbReference type="Proteomes" id="UP000292665"/>
    </source>
</evidence>
<dbReference type="Proteomes" id="UP000292665">
    <property type="component" value="Unassembled WGS sequence"/>
</dbReference>
<comment type="caution">
    <text evidence="1">The sequence shown here is derived from an EMBL/GenBank/DDBJ whole genome shotgun (WGS) entry which is preliminary data.</text>
</comment>
<reference evidence="1 2" key="1">
    <citation type="journal article" date="2019" name="Science, e1252229">
        <title>Invertible promoters mediate bacterial phase variation, antibiotic resistance, and host adaptation in the gut.</title>
        <authorList>
            <person name="Jiang X."/>
            <person name="Hall A.B."/>
            <person name="Arthur T.D."/>
            <person name="Plichta D.R."/>
            <person name="Covington C.T."/>
            <person name="Poyet M."/>
            <person name="Crothers J."/>
            <person name="Moses P.L."/>
            <person name="Tolonen A.C."/>
            <person name="Vlamakis H."/>
            <person name="Alm E.J."/>
            <person name="Xavier R.J."/>
        </authorList>
    </citation>
    <scope>NUCLEOTIDE SEQUENCE [LARGE SCALE GENOMIC DNA]</scope>
    <source>
        <strain evidence="2">aa_0143</strain>
    </source>
</reference>
<evidence type="ECO:0000313" key="1">
    <source>
        <dbReference type="EMBL" id="RYS80486.1"/>
    </source>
</evidence>
<dbReference type="RefSeq" id="WP_129794850.1">
    <property type="nucleotide sequence ID" value="NZ_CATVPX010000017.1"/>
</dbReference>
<gene>
    <name evidence="1" type="ORF">EAI93_06450</name>
</gene>